<organism evidence="1 2">
    <name type="scientific">Streptomyces flavalbus</name>
    <dbReference type="NCBI Taxonomy" id="2665155"/>
    <lineage>
        <taxon>Bacteria</taxon>
        <taxon>Bacillati</taxon>
        <taxon>Actinomycetota</taxon>
        <taxon>Actinomycetes</taxon>
        <taxon>Kitasatosporales</taxon>
        <taxon>Streptomycetaceae</taxon>
        <taxon>Streptomyces</taxon>
    </lineage>
</organism>
<sequence>MITGGLVVAGPASAAHATAADCSGGARGFTDIPDNLTGTAVNGSAVVNSWGDAAHFAQHWGYVNGVKMGWGYLSASTLSGGIRTHLWMDVSNDGGDNWIQCGPFEMWGNGTRTTAAYPTSTSSSRKFRVCASILGNPNQISCHAWW</sequence>
<reference evidence="2" key="1">
    <citation type="journal article" date="2019" name="Int. J. Syst. Evol. Microbiol.">
        <title>The Global Catalogue of Microorganisms (GCM) 10K type strain sequencing project: providing services to taxonomists for standard genome sequencing and annotation.</title>
        <authorList>
            <consortium name="The Broad Institute Genomics Platform"/>
            <consortium name="The Broad Institute Genome Sequencing Center for Infectious Disease"/>
            <person name="Wu L."/>
            <person name="Ma J."/>
        </authorList>
    </citation>
    <scope>NUCLEOTIDE SEQUENCE [LARGE SCALE GENOMIC DNA]</scope>
    <source>
        <strain evidence="2">CGMCC 4.7400</strain>
    </source>
</reference>
<gene>
    <name evidence="1" type="ORF">ACFQZ6_34960</name>
</gene>
<comment type="caution">
    <text evidence="1">The sequence shown here is derived from an EMBL/GenBank/DDBJ whole genome shotgun (WGS) entry which is preliminary data.</text>
</comment>
<evidence type="ECO:0000313" key="2">
    <source>
        <dbReference type="Proteomes" id="UP001597023"/>
    </source>
</evidence>
<keyword evidence="2" id="KW-1185">Reference proteome</keyword>
<proteinExistence type="predicted"/>
<name>A0ABW2WLU9_9ACTN</name>
<evidence type="ECO:0000313" key="1">
    <source>
        <dbReference type="EMBL" id="MFD0319327.1"/>
    </source>
</evidence>
<accession>A0ABW2WLU9</accession>
<protein>
    <submittedName>
        <fullName evidence="1">Uncharacterized protein</fullName>
    </submittedName>
</protein>
<dbReference type="EMBL" id="JBHTEB010000001">
    <property type="protein sequence ID" value="MFD0319327.1"/>
    <property type="molecule type" value="Genomic_DNA"/>
</dbReference>
<dbReference type="Proteomes" id="UP001597023">
    <property type="component" value="Unassembled WGS sequence"/>
</dbReference>
<dbReference type="RefSeq" id="WP_381617782.1">
    <property type="nucleotide sequence ID" value="NZ_JBHTEB010000001.1"/>
</dbReference>